<evidence type="ECO:0000313" key="1">
    <source>
        <dbReference type="EMBL" id="KAG7549591.1"/>
    </source>
</evidence>
<protein>
    <submittedName>
        <fullName evidence="1">Uncharacterized protein</fullName>
    </submittedName>
</protein>
<dbReference type="AlphaFoldDB" id="A0A8T1YT14"/>
<proteinExistence type="predicted"/>
<sequence length="86" mass="9141">MGLVSQAVHDGGRHVIGIIPKTLMPRELLFSDGSGVVSSSTVASSEYKLKANVLKAPHGDLLTCMEMAKACELLFTFVGSFSEQSL</sequence>
<evidence type="ECO:0000313" key="2">
    <source>
        <dbReference type="Proteomes" id="UP000694240"/>
    </source>
</evidence>
<keyword evidence="2" id="KW-1185">Reference proteome</keyword>
<dbReference type="EMBL" id="JAEFBK010000011">
    <property type="protein sequence ID" value="KAG7549591.1"/>
    <property type="molecule type" value="Genomic_DNA"/>
</dbReference>
<gene>
    <name evidence="1" type="ORF">ISN45_Aa06g004580</name>
</gene>
<name>A0A8T1YT14_9BRAS</name>
<comment type="caution">
    <text evidence="1">The sequence shown here is derived from an EMBL/GenBank/DDBJ whole genome shotgun (WGS) entry which is preliminary data.</text>
</comment>
<accession>A0A8T1YT14</accession>
<organism evidence="1 2">
    <name type="scientific">Arabidopsis thaliana x Arabidopsis arenosa</name>
    <dbReference type="NCBI Taxonomy" id="1240361"/>
    <lineage>
        <taxon>Eukaryota</taxon>
        <taxon>Viridiplantae</taxon>
        <taxon>Streptophyta</taxon>
        <taxon>Embryophyta</taxon>
        <taxon>Tracheophyta</taxon>
        <taxon>Spermatophyta</taxon>
        <taxon>Magnoliopsida</taxon>
        <taxon>eudicotyledons</taxon>
        <taxon>Gunneridae</taxon>
        <taxon>Pentapetalae</taxon>
        <taxon>rosids</taxon>
        <taxon>malvids</taxon>
        <taxon>Brassicales</taxon>
        <taxon>Brassicaceae</taxon>
        <taxon>Camelineae</taxon>
        <taxon>Arabidopsis</taxon>
    </lineage>
</organism>
<reference evidence="1 2" key="1">
    <citation type="submission" date="2020-12" db="EMBL/GenBank/DDBJ databases">
        <title>Concerted genomic and epigenomic changes stabilize Arabidopsis allopolyploids.</title>
        <authorList>
            <person name="Chen Z."/>
        </authorList>
    </citation>
    <scope>NUCLEOTIDE SEQUENCE [LARGE SCALE GENOMIC DNA]</scope>
    <source>
        <strain evidence="1">Allo738</strain>
        <tissue evidence="1">Leaf</tissue>
    </source>
</reference>
<dbReference type="Proteomes" id="UP000694240">
    <property type="component" value="Chromosome 11"/>
</dbReference>